<feature type="non-terminal residue" evidence="1">
    <location>
        <position position="54"/>
    </location>
</feature>
<protein>
    <submittedName>
        <fullName evidence="1">Uncharacterized protein</fullName>
    </submittedName>
</protein>
<accession>X0TN32</accession>
<gene>
    <name evidence="1" type="ORF">S01H1_30026</name>
</gene>
<dbReference type="EMBL" id="BARS01018453">
    <property type="protein sequence ID" value="GAF94659.1"/>
    <property type="molecule type" value="Genomic_DNA"/>
</dbReference>
<comment type="caution">
    <text evidence="1">The sequence shown here is derived from an EMBL/GenBank/DDBJ whole genome shotgun (WGS) entry which is preliminary data.</text>
</comment>
<dbReference type="AlphaFoldDB" id="X0TN32"/>
<organism evidence="1">
    <name type="scientific">marine sediment metagenome</name>
    <dbReference type="NCBI Taxonomy" id="412755"/>
    <lineage>
        <taxon>unclassified sequences</taxon>
        <taxon>metagenomes</taxon>
        <taxon>ecological metagenomes</taxon>
    </lineage>
</organism>
<sequence>MMGPGQLKLIACEKARAYYDAAHHRKPFIPGETQIPVAGRVYDWHEIWNLVDAS</sequence>
<name>X0TN32_9ZZZZ</name>
<evidence type="ECO:0000313" key="1">
    <source>
        <dbReference type="EMBL" id="GAF94659.1"/>
    </source>
</evidence>
<proteinExistence type="predicted"/>
<reference evidence="1" key="1">
    <citation type="journal article" date="2014" name="Front. Microbiol.">
        <title>High frequency of phylogenetically diverse reductive dehalogenase-homologous genes in deep subseafloor sedimentary metagenomes.</title>
        <authorList>
            <person name="Kawai M."/>
            <person name="Futagami T."/>
            <person name="Toyoda A."/>
            <person name="Takaki Y."/>
            <person name="Nishi S."/>
            <person name="Hori S."/>
            <person name="Arai W."/>
            <person name="Tsubouchi T."/>
            <person name="Morono Y."/>
            <person name="Uchiyama I."/>
            <person name="Ito T."/>
            <person name="Fujiyama A."/>
            <person name="Inagaki F."/>
            <person name="Takami H."/>
        </authorList>
    </citation>
    <scope>NUCLEOTIDE SEQUENCE</scope>
    <source>
        <strain evidence="1">Expedition CK06-06</strain>
    </source>
</reference>